<name>A0A6P3F6S0_OCTDE</name>
<dbReference type="Proteomes" id="UP000515203">
    <property type="component" value="Unplaced"/>
</dbReference>
<dbReference type="InterPro" id="IPR027940">
    <property type="entry name" value="KKLCAg1"/>
</dbReference>
<dbReference type="InParanoid" id="A0A6P3F6S0"/>
<keyword evidence="1" id="KW-1185">Reference proteome</keyword>
<dbReference type="RefSeq" id="XP_004640110.1">
    <property type="nucleotide sequence ID" value="XM_004640053.2"/>
</dbReference>
<sequence length="127" mass="14263">MTIFLFLVSGAVFGFIFVFWKNRVQEKRTIGDTSSNSTAFTVVKATSSFSHRMSANSPSVCNLSQDIINNFPHSMGIHKRILVNLKVMQHQLVELEQHLILKGLNGALVKQKYTKKVTRYSESAGSQ</sequence>
<reference evidence="2" key="1">
    <citation type="submission" date="2025-08" db="UniProtKB">
        <authorList>
            <consortium name="RefSeq"/>
        </authorList>
    </citation>
    <scope>IDENTIFICATION</scope>
</reference>
<protein>
    <submittedName>
        <fullName evidence="2">Kita-kyushu lung cancer antigen 1 homolog</fullName>
    </submittedName>
</protein>
<dbReference type="PANTHER" id="PTHR38650">
    <property type="entry name" value="KITA-KYUSHU LUNG CANCER ANTIGEN 1"/>
    <property type="match status" value="1"/>
</dbReference>
<accession>A0A6P3F6S0</accession>
<dbReference type="PANTHER" id="PTHR38650:SF1">
    <property type="entry name" value="KITA-KYUSHU LUNG CANCER ANTIGEN 1"/>
    <property type="match status" value="1"/>
</dbReference>
<evidence type="ECO:0000313" key="2">
    <source>
        <dbReference type="RefSeq" id="XP_004640110.1"/>
    </source>
</evidence>
<proteinExistence type="predicted"/>
<dbReference type="GeneID" id="101574698"/>
<dbReference type="OrthoDB" id="9529309at2759"/>
<gene>
    <name evidence="2" type="primary">LOC101574698</name>
</gene>
<organism evidence="1 2">
    <name type="scientific">Octodon degus</name>
    <name type="common">Degu</name>
    <name type="synonym">Sciurus degus</name>
    <dbReference type="NCBI Taxonomy" id="10160"/>
    <lineage>
        <taxon>Eukaryota</taxon>
        <taxon>Metazoa</taxon>
        <taxon>Chordata</taxon>
        <taxon>Craniata</taxon>
        <taxon>Vertebrata</taxon>
        <taxon>Euteleostomi</taxon>
        <taxon>Mammalia</taxon>
        <taxon>Eutheria</taxon>
        <taxon>Euarchontoglires</taxon>
        <taxon>Glires</taxon>
        <taxon>Rodentia</taxon>
        <taxon>Hystricomorpha</taxon>
        <taxon>Octodontidae</taxon>
        <taxon>Octodon</taxon>
    </lineage>
</organism>
<dbReference type="Pfam" id="PF15204">
    <property type="entry name" value="KKLCAg1"/>
    <property type="match status" value="1"/>
</dbReference>
<evidence type="ECO:0000313" key="1">
    <source>
        <dbReference type="Proteomes" id="UP000515203"/>
    </source>
</evidence>
<dbReference type="AlphaFoldDB" id="A0A6P3F6S0"/>